<dbReference type="RefSeq" id="WP_208576924.1">
    <property type="nucleotide sequence ID" value="NZ_JAGFVQ010000013.1"/>
</dbReference>
<dbReference type="EMBL" id="JAGFVQ010000013">
    <property type="protein sequence ID" value="MBO4140365.1"/>
    <property type="molecule type" value="Genomic_DNA"/>
</dbReference>
<dbReference type="Proteomes" id="UP000669887">
    <property type="component" value="Unassembled WGS sequence"/>
</dbReference>
<sequence length="487" mass="51676">MTTMTSAKQIAARIDHRLRSIGEAGRCSAGWLTMCSSGLAGPVPAPILTLLDSGCQAGLDVGRRSMSCRCELGIRAYLRRAAPNPPKISMGVTLVPSNFLFISIPDPGRLFPHLAVGKELVRRGHRVRFVSVEPMAGIVGSYGAEPLVYRSAYESIPVHEEKEMSAEAAMLALSVDDSAAMIDAVEAAYGDERPDLIAYDVASGTAGRVLARKWGCPAAQLYADFAQNEEFAYTQAFDDDGVALGKPLSPAEWAARPELKPWVDRTERLLAAHGLPDVTFAELLEVVQDFNLVYVPKALQPVADSFDERFRFVGPCVDEQAVPGDWQPPADGLPVVFIPSAPQSADLARVFAGAPVHVVLTPGPGADPASLSELPPNVEVHASLPQGVLRHAAVVVSQGEVGNVTEALAAGRPVVVVPPAPPARIIGFQLARLGLGCLAAPDELRDAVFGLIGDPALAERLSWMRGEIEEAGGVVRAADELEAQTAR</sequence>
<accession>A0AAW4JGG6</accession>
<proteinExistence type="inferred from homology"/>
<dbReference type="GO" id="GO:0016758">
    <property type="term" value="F:hexosyltransferase activity"/>
    <property type="evidence" value="ECO:0007669"/>
    <property type="project" value="InterPro"/>
</dbReference>
<protein>
    <recommendedName>
        <fullName evidence="5">Glycosyltransferase, MGT family</fullName>
    </recommendedName>
</protein>
<reference evidence="3" key="1">
    <citation type="submission" date="2021-03" db="EMBL/GenBank/DDBJ databases">
        <title>X isolated from Micromonospora tulbaghiae.</title>
        <authorList>
            <person name="Stennett H.L."/>
        </authorList>
    </citation>
    <scope>NUCLEOTIDE SEQUENCE</scope>
    <source>
        <strain evidence="3">28M1-20</strain>
    </source>
</reference>
<evidence type="ECO:0008006" key="5">
    <source>
        <dbReference type="Google" id="ProtNLM"/>
    </source>
</evidence>
<evidence type="ECO:0000313" key="4">
    <source>
        <dbReference type="Proteomes" id="UP000669887"/>
    </source>
</evidence>
<dbReference type="Gene3D" id="3.40.50.2000">
    <property type="entry name" value="Glycogen Phosphorylase B"/>
    <property type="match status" value="2"/>
</dbReference>
<comment type="similarity">
    <text evidence="1">Belongs to the UDP-glycosyltransferase family.</text>
</comment>
<dbReference type="NCBIfam" id="TIGR01426">
    <property type="entry name" value="MGT"/>
    <property type="match status" value="1"/>
</dbReference>
<evidence type="ECO:0000256" key="1">
    <source>
        <dbReference type="ARBA" id="ARBA00009995"/>
    </source>
</evidence>
<organism evidence="3 4">
    <name type="scientific">Micromonospora tulbaghiae</name>
    <dbReference type="NCBI Taxonomy" id="479978"/>
    <lineage>
        <taxon>Bacteria</taxon>
        <taxon>Bacillati</taxon>
        <taxon>Actinomycetota</taxon>
        <taxon>Actinomycetes</taxon>
        <taxon>Micromonosporales</taxon>
        <taxon>Micromonosporaceae</taxon>
        <taxon>Micromonospora</taxon>
    </lineage>
</organism>
<dbReference type="AlphaFoldDB" id="A0AAW4JGG6"/>
<evidence type="ECO:0000313" key="3">
    <source>
        <dbReference type="EMBL" id="MBO4140365.1"/>
    </source>
</evidence>
<evidence type="ECO:0000256" key="2">
    <source>
        <dbReference type="ARBA" id="ARBA00022679"/>
    </source>
</evidence>
<comment type="caution">
    <text evidence="3">The sequence shown here is derived from an EMBL/GenBank/DDBJ whole genome shotgun (WGS) entry which is preliminary data.</text>
</comment>
<name>A0AAW4JGG6_9ACTN</name>
<keyword evidence="2" id="KW-0808">Transferase</keyword>
<gene>
    <name evidence="3" type="ORF">J5U46_09450</name>
</gene>
<dbReference type="SUPFAM" id="SSF53756">
    <property type="entry name" value="UDP-Glycosyltransferase/glycogen phosphorylase"/>
    <property type="match status" value="1"/>
</dbReference>
<dbReference type="InterPro" id="IPR006326">
    <property type="entry name" value="UDPGT_MGT-like"/>
</dbReference>